<organism evidence="2 3">
    <name type="scientific">Christiangramia oceanisediminis</name>
    <dbReference type="NCBI Taxonomy" id="2920386"/>
    <lineage>
        <taxon>Bacteria</taxon>
        <taxon>Pseudomonadati</taxon>
        <taxon>Bacteroidota</taxon>
        <taxon>Flavobacteriia</taxon>
        <taxon>Flavobacteriales</taxon>
        <taxon>Flavobacteriaceae</taxon>
        <taxon>Christiangramia</taxon>
    </lineage>
</organism>
<name>A0A9X2RD89_9FLAO</name>
<dbReference type="Pfam" id="PF25056">
    <property type="entry name" value="DUF7793"/>
    <property type="match status" value="1"/>
</dbReference>
<comment type="caution">
    <text evidence="2">The sequence shown here is derived from an EMBL/GenBank/DDBJ whole genome shotgun (WGS) entry which is preliminary data.</text>
</comment>
<dbReference type="InterPro" id="IPR056695">
    <property type="entry name" value="DUF7793"/>
</dbReference>
<dbReference type="EMBL" id="JANCNS010000002">
    <property type="protein sequence ID" value="MCP9200561.1"/>
    <property type="molecule type" value="Genomic_DNA"/>
</dbReference>
<sequence>MLLNYIIVYISDIQNFSGMVVDGSYAKMWISEGILFFVYKEIYEINRSMAKQIVSQRLQLQNENSYPIFCDLRAVTNAHKEARDYLAIEGSYMTTALALLVEDEHAMAITQLYIKTSNPDYPTRVFTDKQKALSFLQEYK</sequence>
<protein>
    <recommendedName>
        <fullName evidence="1">DUF7793 domain-containing protein</fullName>
    </recommendedName>
</protein>
<dbReference type="Proteomes" id="UP001155280">
    <property type="component" value="Unassembled WGS sequence"/>
</dbReference>
<accession>A0A9X2RD89</accession>
<gene>
    <name evidence="2" type="ORF">MKO06_11620</name>
</gene>
<keyword evidence="3" id="KW-1185">Reference proteome</keyword>
<evidence type="ECO:0000313" key="3">
    <source>
        <dbReference type="Proteomes" id="UP001155280"/>
    </source>
</evidence>
<dbReference type="RefSeq" id="WP_241551324.1">
    <property type="nucleotide sequence ID" value="NZ_JANCNS010000002.1"/>
</dbReference>
<evidence type="ECO:0000313" key="2">
    <source>
        <dbReference type="EMBL" id="MCP9200561.1"/>
    </source>
</evidence>
<dbReference type="AlphaFoldDB" id="A0A9X2RD89"/>
<proteinExistence type="predicted"/>
<dbReference type="Gene3D" id="3.40.970.30">
    <property type="entry name" value="yp_829618.1 like domains"/>
    <property type="match status" value="1"/>
</dbReference>
<reference evidence="2" key="1">
    <citation type="submission" date="2022-07" db="EMBL/GenBank/DDBJ databases">
        <title>Gramela sediminis sp. nov., isolated from deep-sea sediment of the Indian Ocean.</title>
        <authorList>
            <person name="Shi H."/>
        </authorList>
    </citation>
    <scope>NUCLEOTIDE SEQUENCE</scope>
    <source>
        <strain evidence="2">GC03-9</strain>
    </source>
</reference>
<evidence type="ECO:0000259" key="1">
    <source>
        <dbReference type="Pfam" id="PF25056"/>
    </source>
</evidence>
<feature type="domain" description="DUF7793" evidence="1">
    <location>
        <begin position="28"/>
        <end position="140"/>
    </location>
</feature>